<comment type="pathway">
    <text evidence="10">Amino-acid biosynthesis; L-methionine biosynthesis via de novo pathway.</text>
</comment>
<evidence type="ECO:0000256" key="8">
    <source>
        <dbReference type="ARBA" id="ARBA00023027"/>
    </source>
</evidence>
<gene>
    <name evidence="12" type="ORF">UFOPK3243_00218</name>
</gene>
<keyword evidence="6" id="KW-0274">FAD</keyword>
<comment type="similarity">
    <text evidence="3">Belongs to the methylenetetrahydrofolate reductase family.</text>
</comment>
<comment type="pathway">
    <text evidence="2">One-carbon metabolism; tetrahydrofolate interconversion.</text>
</comment>
<evidence type="ECO:0000256" key="2">
    <source>
        <dbReference type="ARBA" id="ARBA00004777"/>
    </source>
</evidence>
<keyword evidence="8" id="KW-0520">NAD</keyword>
<dbReference type="GO" id="GO:0071949">
    <property type="term" value="F:FAD binding"/>
    <property type="evidence" value="ECO:0007669"/>
    <property type="project" value="TreeGrafter"/>
</dbReference>
<evidence type="ECO:0000256" key="4">
    <source>
        <dbReference type="ARBA" id="ARBA00022605"/>
    </source>
</evidence>
<dbReference type="UniPathway" id="UPA00193"/>
<evidence type="ECO:0000256" key="3">
    <source>
        <dbReference type="ARBA" id="ARBA00006743"/>
    </source>
</evidence>
<comment type="cofactor">
    <cofactor evidence="1">
        <name>FAD</name>
        <dbReference type="ChEBI" id="CHEBI:57692"/>
    </cofactor>
</comment>
<dbReference type="InterPro" id="IPR004620">
    <property type="entry name" value="MTHF_reductase_bac"/>
</dbReference>
<dbReference type="EMBL" id="CAFAZZ010000012">
    <property type="protein sequence ID" value="CAB4840196.1"/>
    <property type="molecule type" value="Genomic_DNA"/>
</dbReference>
<dbReference type="SUPFAM" id="SSF51730">
    <property type="entry name" value="FAD-linked oxidoreductase"/>
    <property type="match status" value="1"/>
</dbReference>
<dbReference type="EC" id="1.5.1.54" evidence="11"/>
<dbReference type="CDD" id="cd00537">
    <property type="entry name" value="MTHFR"/>
    <property type="match status" value="1"/>
</dbReference>
<dbReference type="GO" id="GO:0005829">
    <property type="term" value="C:cytosol"/>
    <property type="evidence" value="ECO:0007669"/>
    <property type="project" value="InterPro"/>
</dbReference>
<dbReference type="PANTHER" id="PTHR45754">
    <property type="entry name" value="METHYLENETETRAHYDROFOLATE REDUCTASE"/>
    <property type="match status" value="1"/>
</dbReference>
<evidence type="ECO:0000313" key="12">
    <source>
        <dbReference type="EMBL" id="CAB4840196.1"/>
    </source>
</evidence>
<evidence type="ECO:0000256" key="9">
    <source>
        <dbReference type="ARBA" id="ARBA00023167"/>
    </source>
</evidence>
<evidence type="ECO:0000256" key="1">
    <source>
        <dbReference type="ARBA" id="ARBA00001974"/>
    </source>
</evidence>
<dbReference type="InterPro" id="IPR003171">
    <property type="entry name" value="Mehydrof_redctse-like"/>
</dbReference>
<dbReference type="GO" id="GO:0106312">
    <property type="term" value="F:methylenetetrahydrofolate reductase (NADH) activity"/>
    <property type="evidence" value="ECO:0007669"/>
    <property type="project" value="UniProtKB-EC"/>
</dbReference>
<keyword evidence="4" id="KW-0028">Amino-acid biosynthesis</keyword>
<evidence type="ECO:0000256" key="11">
    <source>
        <dbReference type="ARBA" id="ARBA00034529"/>
    </source>
</evidence>
<keyword evidence="5" id="KW-0285">Flavoprotein</keyword>
<dbReference type="InterPro" id="IPR029041">
    <property type="entry name" value="FAD-linked_oxidoreductase-like"/>
</dbReference>
<dbReference type="AlphaFoldDB" id="A0A6J7B3U2"/>
<accession>A0A6J7B3U2</accession>
<reference evidence="12" key="1">
    <citation type="submission" date="2020-05" db="EMBL/GenBank/DDBJ databases">
        <authorList>
            <person name="Chiriac C."/>
            <person name="Salcher M."/>
            <person name="Ghai R."/>
            <person name="Kavagutti S V."/>
        </authorList>
    </citation>
    <scope>NUCLEOTIDE SEQUENCE</scope>
</reference>
<dbReference type="NCBIfam" id="TIGR00676">
    <property type="entry name" value="fadh2"/>
    <property type="match status" value="1"/>
</dbReference>
<dbReference type="PANTHER" id="PTHR45754:SF3">
    <property type="entry name" value="METHYLENETETRAHYDROFOLATE REDUCTASE (NADPH)"/>
    <property type="match status" value="1"/>
</dbReference>
<keyword evidence="7" id="KW-0560">Oxidoreductase</keyword>
<evidence type="ECO:0000256" key="6">
    <source>
        <dbReference type="ARBA" id="ARBA00022827"/>
    </source>
</evidence>
<evidence type="ECO:0000256" key="10">
    <source>
        <dbReference type="ARBA" id="ARBA00034478"/>
    </source>
</evidence>
<organism evidence="12">
    <name type="scientific">freshwater metagenome</name>
    <dbReference type="NCBI Taxonomy" id="449393"/>
    <lineage>
        <taxon>unclassified sequences</taxon>
        <taxon>metagenomes</taxon>
        <taxon>ecological metagenomes</taxon>
    </lineage>
</organism>
<evidence type="ECO:0000256" key="7">
    <source>
        <dbReference type="ARBA" id="ARBA00023002"/>
    </source>
</evidence>
<protein>
    <recommendedName>
        <fullName evidence="11">methylenetetrahydrofolate reductase (NADH)</fullName>
        <ecNumber evidence="11">1.5.1.54</ecNumber>
    </recommendedName>
</protein>
<dbReference type="Gene3D" id="3.20.20.220">
    <property type="match status" value="1"/>
</dbReference>
<proteinExistence type="inferred from homology"/>
<name>A0A6J7B3U2_9ZZZZ</name>
<sequence length="291" mass="31614">MRSLKSDGSKALTYSFEFFPPKDVEGEERLWAAMSQLESIAPDFISVTYGAGGSTRDRTIRITSEITARTHIPTVAHLTCVGSSRAELLEILGKYRDAGIKSILALRGDPTGGPRAPWSATHDGLNHADELVTLAAEFGGFTIGVAAFPDGHPSSRGDFNKDVEVLLEKEKRGATFATTQFFFSADKWKSLIDKLAAKGSSMPIIPGILPVTNVKQLNRMAELSGVPIPGHISDSFIKFESNPDDVRKLGVEIATELCNDLLEAGAPGLHFYTMNTSSATREIYSHIKDER</sequence>
<dbReference type="GO" id="GO:0035999">
    <property type="term" value="P:tetrahydrofolate interconversion"/>
    <property type="evidence" value="ECO:0007669"/>
    <property type="project" value="UniProtKB-UniPathway"/>
</dbReference>
<keyword evidence="9" id="KW-0486">Methionine biosynthesis</keyword>
<dbReference type="Pfam" id="PF02219">
    <property type="entry name" value="MTHFR"/>
    <property type="match status" value="1"/>
</dbReference>
<evidence type="ECO:0000256" key="5">
    <source>
        <dbReference type="ARBA" id="ARBA00022630"/>
    </source>
</evidence>
<dbReference type="GO" id="GO:0009086">
    <property type="term" value="P:methionine biosynthetic process"/>
    <property type="evidence" value="ECO:0007669"/>
    <property type="project" value="UniProtKB-KW"/>
</dbReference>